<dbReference type="PANTHER" id="PTHR10796:SF95">
    <property type="entry name" value="SSD DOMAIN-CONTAINING PROTEIN"/>
    <property type="match status" value="1"/>
</dbReference>
<organism evidence="4">
    <name type="scientific">Nippostrongylus brasiliensis</name>
    <name type="common">Rat hookworm</name>
    <dbReference type="NCBI Taxonomy" id="27835"/>
    <lineage>
        <taxon>Eukaryota</taxon>
        <taxon>Metazoa</taxon>
        <taxon>Ecdysozoa</taxon>
        <taxon>Nematoda</taxon>
        <taxon>Chromadorea</taxon>
        <taxon>Rhabditida</taxon>
        <taxon>Rhabditina</taxon>
        <taxon>Rhabditomorpha</taxon>
        <taxon>Strongyloidea</taxon>
        <taxon>Heligmosomidae</taxon>
        <taxon>Nippostrongylus</taxon>
    </lineage>
</organism>
<proteinExistence type="predicted"/>
<sequence>MATTIMSIGFSVDFPAHITFHYYREGIEAPDSTPARRVAKLVFVKTMVLVVTLSLLHGLVFVPAILCALTSLYETFFKGTLCGAQVGVNVMIGSKCDVVAAHI</sequence>
<dbReference type="GO" id="GO:0005886">
    <property type="term" value="C:plasma membrane"/>
    <property type="evidence" value="ECO:0007669"/>
    <property type="project" value="TreeGrafter"/>
</dbReference>
<protein>
    <submittedName>
        <fullName evidence="4">Aa_trans domain-containing protein</fullName>
    </submittedName>
</protein>
<evidence type="ECO:0000313" key="3">
    <source>
        <dbReference type="Proteomes" id="UP000271162"/>
    </source>
</evidence>
<evidence type="ECO:0000313" key="2">
    <source>
        <dbReference type="EMBL" id="VDL65780.1"/>
    </source>
</evidence>
<keyword evidence="1" id="KW-1133">Transmembrane helix</keyword>
<dbReference type="GO" id="GO:0030659">
    <property type="term" value="C:cytoplasmic vesicle membrane"/>
    <property type="evidence" value="ECO:0007669"/>
    <property type="project" value="TreeGrafter"/>
</dbReference>
<evidence type="ECO:0000256" key="1">
    <source>
        <dbReference type="SAM" id="Phobius"/>
    </source>
</evidence>
<dbReference type="EMBL" id="UYSL01002327">
    <property type="protein sequence ID" value="VDL65780.1"/>
    <property type="molecule type" value="Genomic_DNA"/>
</dbReference>
<evidence type="ECO:0000313" key="4">
    <source>
        <dbReference type="WBParaSite" id="NBR_0000219001-mRNA-1"/>
    </source>
</evidence>
<keyword evidence="3" id="KW-1185">Reference proteome</keyword>
<dbReference type="WBParaSite" id="NBR_0000219001-mRNA-1">
    <property type="protein sequence ID" value="NBR_0000219001-mRNA-1"/>
    <property type="gene ID" value="NBR_0000219001"/>
</dbReference>
<keyword evidence="1" id="KW-0472">Membrane</keyword>
<gene>
    <name evidence="2" type="ORF">NBR_LOCUS2191</name>
</gene>
<dbReference type="AlphaFoldDB" id="A0A0N4XI38"/>
<name>A0A0N4XI38_NIPBR</name>
<keyword evidence="1" id="KW-0812">Transmembrane</keyword>
<dbReference type="Proteomes" id="UP000271162">
    <property type="component" value="Unassembled WGS sequence"/>
</dbReference>
<reference evidence="2 3" key="2">
    <citation type="submission" date="2018-11" db="EMBL/GenBank/DDBJ databases">
        <authorList>
            <consortium name="Pathogen Informatics"/>
        </authorList>
    </citation>
    <scope>NUCLEOTIDE SEQUENCE [LARGE SCALE GENOMIC DNA]</scope>
</reference>
<reference evidence="4" key="1">
    <citation type="submission" date="2017-02" db="UniProtKB">
        <authorList>
            <consortium name="WormBaseParasite"/>
        </authorList>
    </citation>
    <scope>IDENTIFICATION</scope>
</reference>
<dbReference type="PANTHER" id="PTHR10796">
    <property type="entry name" value="PATCHED-RELATED"/>
    <property type="match status" value="1"/>
</dbReference>
<accession>A0A0N4XI38</accession>
<dbReference type="InterPro" id="IPR051697">
    <property type="entry name" value="Patched_domain-protein"/>
</dbReference>
<dbReference type="GO" id="GO:0006897">
    <property type="term" value="P:endocytosis"/>
    <property type="evidence" value="ECO:0007669"/>
    <property type="project" value="TreeGrafter"/>
</dbReference>
<dbReference type="GO" id="GO:0018996">
    <property type="term" value="P:molting cycle, collagen and cuticulin-based cuticle"/>
    <property type="evidence" value="ECO:0007669"/>
    <property type="project" value="TreeGrafter"/>
</dbReference>
<feature type="transmembrane region" description="Helical" evidence="1">
    <location>
        <begin position="47"/>
        <end position="69"/>
    </location>
</feature>